<name>A0A9D1LLJ2_9CLOT</name>
<dbReference type="CDD" id="cd05013">
    <property type="entry name" value="SIS_RpiR"/>
    <property type="match status" value="1"/>
</dbReference>
<dbReference type="InterPro" id="IPR000281">
    <property type="entry name" value="HTH_RpiR"/>
</dbReference>
<evidence type="ECO:0000313" key="5">
    <source>
        <dbReference type="EMBL" id="HIU43511.1"/>
    </source>
</evidence>
<evidence type="ECO:0000256" key="3">
    <source>
        <dbReference type="ARBA" id="ARBA00023163"/>
    </source>
</evidence>
<dbReference type="SUPFAM" id="SSF46689">
    <property type="entry name" value="Homeodomain-like"/>
    <property type="match status" value="1"/>
</dbReference>
<dbReference type="GO" id="GO:0003700">
    <property type="term" value="F:DNA-binding transcription factor activity"/>
    <property type="evidence" value="ECO:0007669"/>
    <property type="project" value="InterPro"/>
</dbReference>
<accession>A0A9D1LLJ2</accession>
<dbReference type="InterPro" id="IPR001347">
    <property type="entry name" value="SIS_dom"/>
</dbReference>
<sequence length="288" mass="31978">MDFIQNIRQKYNGLTAKQRAITDYLMTHPEDACYASLKEISVRTHSSEVSVLRTCSALGFDGYAQLKEAFRRHWRPAGQGSLPLPGMASFAEADEQVRVLGQIGYDESAALTQFLNSIDPEELFEEARDLLRADEVVIFGHDVSKVFADYFFHRLTFLRIQASSVLVGDGSTTQSILGRLRQGDHAIFLSFPPYYLPVGGAARLAAQQGAKVTVITDSASSPAVFESCRCFLCSTSTRFFYNSHTLVAVLINLIASCAAMEMGPRFDEIVREERAMENFMQDTAGTVR</sequence>
<feature type="domain" description="HTH rpiR-type" evidence="4">
    <location>
        <begin position="1"/>
        <end position="77"/>
    </location>
</feature>
<comment type="caution">
    <text evidence="5">The sequence shown here is derived from an EMBL/GenBank/DDBJ whole genome shotgun (WGS) entry which is preliminary data.</text>
</comment>
<reference evidence="5" key="1">
    <citation type="submission" date="2020-10" db="EMBL/GenBank/DDBJ databases">
        <authorList>
            <person name="Gilroy R."/>
        </authorList>
    </citation>
    <scope>NUCLEOTIDE SEQUENCE</scope>
    <source>
        <strain evidence="5">CHK191-8634</strain>
    </source>
</reference>
<evidence type="ECO:0000313" key="6">
    <source>
        <dbReference type="Proteomes" id="UP000824073"/>
    </source>
</evidence>
<dbReference type="InterPro" id="IPR046348">
    <property type="entry name" value="SIS_dom_sf"/>
</dbReference>
<dbReference type="InterPro" id="IPR035472">
    <property type="entry name" value="RpiR-like_SIS"/>
</dbReference>
<dbReference type="GO" id="GO:0097367">
    <property type="term" value="F:carbohydrate derivative binding"/>
    <property type="evidence" value="ECO:0007669"/>
    <property type="project" value="InterPro"/>
</dbReference>
<dbReference type="GO" id="GO:1901135">
    <property type="term" value="P:carbohydrate derivative metabolic process"/>
    <property type="evidence" value="ECO:0007669"/>
    <property type="project" value="InterPro"/>
</dbReference>
<evidence type="ECO:0000256" key="2">
    <source>
        <dbReference type="ARBA" id="ARBA00023125"/>
    </source>
</evidence>
<protein>
    <submittedName>
        <fullName evidence="5">MurR/RpiR family transcriptional regulator</fullName>
    </submittedName>
</protein>
<evidence type="ECO:0000256" key="1">
    <source>
        <dbReference type="ARBA" id="ARBA00023015"/>
    </source>
</evidence>
<dbReference type="Gene3D" id="1.10.10.10">
    <property type="entry name" value="Winged helix-like DNA-binding domain superfamily/Winged helix DNA-binding domain"/>
    <property type="match status" value="1"/>
</dbReference>
<dbReference type="InterPro" id="IPR009057">
    <property type="entry name" value="Homeodomain-like_sf"/>
</dbReference>
<organism evidence="5 6">
    <name type="scientific">Candidatus Ventrousia excrementavium</name>
    <dbReference type="NCBI Taxonomy" id="2840961"/>
    <lineage>
        <taxon>Bacteria</taxon>
        <taxon>Bacillati</taxon>
        <taxon>Bacillota</taxon>
        <taxon>Clostridia</taxon>
        <taxon>Eubacteriales</taxon>
        <taxon>Clostridiaceae</taxon>
        <taxon>Clostridiaceae incertae sedis</taxon>
        <taxon>Candidatus Ventrousia</taxon>
    </lineage>
</organism>
<dbReference type="AlphaFoldDB" id="A0A9D1LLJ2"/>
<dbReference type="GO" id="GO:0003677">
    <property type="term" value="F:DNA binding"/>
    <property type="evidence" value="ECO:0007669"/>
    <property type="project" value="UniProtKB-KW"/>
</dbReference>
<evidence type="ECO:0000259" key="4">
    <source>
        <dbReference type="PROSITE" id="PS51071"/>
    </source>
</evidence>
<dbReference type="EMBL" id="DVMR01000036">
    <property type="protein sequence ID" value="HIU43511.1"/>
    <property type="molecule type" value="Genomic_DNA"/>
</dbReference>
<dbReference type="PANTHER" id="PTHR30514">
    <property type="entry name" value="GLUCOKINASE"/>
    <property type="match status" value="1"/>
</dbReference>
<dbReference type="Proteomes" id="UP000824073">
    <property type="component" value="Unassembled WGS sequence"/>
</dbReference>
<dbReference type="PANTHER" id="PTHR30514:SF18">
    <property type="entry name" value="RPIR-FAMILY TRANSCRIPTIONAL REGULATOR"/>
    <property type="match status" value="1"/>
</dbReference>
<dbReference type="Gene3D" id="3.40.50.10490">
    <property type="entry name" value="Glucose-6-phosphate isomerase like protein, domain 1"/>
    <property type="match status" value="1"/>
</dbReference>
<reference evidence="5" key="2">
    <citation type="journal article" date="2021" name="PeerJ">
        <title>Extensive microbial diversity within the chicken gut microbiome revealed by metagenomics and culture.</title>
        <authorList>
            <person name="Gilroy R."/>
            <person name="Ravi A."/>
            <person name="Getino M."/>
            <person name="Pursley I."/>
            <person name="Horton D.L."/>
            <person name="Alikhan N.F."/>
            <person name="Baker D."/>
            <person name="Gharbi K."/>
            <person name="Hall N."/>
            <person name="Watson M."/>
            <person name="Adriaenssens E.M."/>
            <person name="Foster-Nyarko E."/>
            <person name="Jarju S."/>
            <person name="Secka A."/>
            <person name="Antonio M."/>
            <person name="Oren A."/>
            <person name="Chaudhuri R.R."/>
            <person name="La Ragione R."/>
            <person name="Hildebrand F."/>
            <person name="Pallen M.J."/>
        </authorList>
    </citation>
    <scope>NUCLEOTIDE SEQUENCE</scope>
    <source>
        <strain evidence="5">CHK191-8634</strain>
    </source>
</reference>
<gene>
    <name evidence="5" type="ORF">IAB67_04355</name>
</gene>
<dbReference type="Pfam" id="PF01380">
    <property type="entry name" value="SIS"/>
    <property type="match status" value="1"/>
</dbReference>
<dbReference type="Pfam" id="PF01418">
    <property type="entry name" value="HTH_6"/>
    <property type="match status" value="1"/>
</dbReference>
<keyword evidence="1" id="KW-0805">Transcription regulation</keyword>
<dbReference type="PROSITE" id="PS51071">
    <property type="entry name" value="HTH_RPIR"/>
    <property type="match status" value="1"/>
</dbReference>
<dbReference type="InterPro" id="IPR047640">
    <property type="entry name" value="RpiR-like"/>
</dbReference>
<proteinExistence type="predicted"/>
<dbReference type="InterPro" id="IPR036388">
    <property type="entry name" value="WH-like_DNA-bd_sf"/>
</dbReference>
<keyword evidence="3" id="KW-0804">Transcription</keyword>
<dbReference type="SUPFAM" id="SSF53697">
    <property type="entry name" value="SIS domain"/>
    <property type="match status" value="1"/>
</dbReference>
<keyword evidence="2" id="KW-0238">DNA-binding</keyword>